<accession>A0A9D4PQB4</accession>
<name>A0A9D4PQB4_RHISA</name>
<sequence length="184" mass="20620">MDGQQPTSRTWQILRRKAAVELLFIPIANWMVRFGARIVNAINSGTTSAYATMHRVVVITFPDKVVAFLEGDAGSDGRLLLSTRVSHLEEEPSEPQLRIFLGMHDIKPCDILRIVTSRTFMRLGLYDQHWNNCQRVAFMLLQELGVPAPRDLQSARSAISRATVRASAFAAVATAVAAARYFFW</sequence>
<dbReference type="AlphaFoldDB" id="A0A9D4PQB4"/>
<protein>
    <submittedName>
        <fullName evidence="1">Uncharacterized protein</fullName>
    </submittedName>
</protein>
<dbReference type="EMBL" id="JABSTV010001252">
    <property type="protein sequence ID" value="KAH7948281.1"/>
    <property type="molecule type" value="Genomic_DNA"/>
</dbReference>
<evidence type="ECO:0000313" key="2">
    <source>
        <dbReference type="Proteomes" id="UP000821837"/>
    </source>
</evidence>
<keyword evidence="2" id="KW-1185">Reference proteome</keyword>
<evidence type="ECO:0000313" key="1">
    <source>
        <dbReference type="EMBL" id="KAH7948281.1"/>
    </source>
</evidence>
<comment type="caution">
    <text evidence="1">The sequence shown here is derived from an EMBL/GenBank/DDBJ whole genome shotgun (WGS) entry which is preliminary data.</text>
</comment>
<reference evidence="1" key="2">
    <citation type="submission" date="2021-09" db="EMBL/GenBank/DDBJ databases">
        <authorList>
            <person name="Jia N."/>
            <person name="Wang J."/>
            <person name="Shi W."/>
            <person name="Du L."/>
            <person name="Sun Y."/>
            <person name="Zhan W."/>
            <person name="Jiang J."/>
            <person name="Wang Q."/>
            <person name="Zhang B."/>
            <person name="Ji P."/>
            <person name="Sakyi L.B."/>
            <person name="Cui X."/>
            <person name="Yuan T."/>
            <person name="Jiang B."/>
            <person name="Yang W."/>
            <person name="Lam T.T.-Y."/>
            <person name="Chang Q."/>
            <person name="Ding S."/>
            <person name="Wang X."/>
            <person name="Zhu J."/>
            <person name="Ruan X."/>
            <person name="Zhao L."/>
            <person name="Wei J."/>
            <person name="Que T."/>
            <person name="Du C."/>
            <person name="Cheng J."/>
            <person name="Dai P."/>
            <person name="Han X."/>
            <person name="Huang E."/>
            <person name="Gao Y."/>
            <person name="Liu J."/>
            <person name="Shao H."/>
            <person name="Ye R."/>
            <person name="Li L."/>
            <person name="Wei W."/>
            <person name="Wang X."/>
            <person name="Wang C."/>
            <person name="Huo Q."/>
            <person name="Li W."/>
            <person name="Guo W."/>
            <person name="Chen H."/>
            <person name="Chen S."/>
            <person name="Zhou L."/>
            <person name="Zhou L."/>
            <person name="Ni X."/>
            <person name="Tian J."/>
            <person name="Zhou Y."/>
            <person name="Sheng Y."/>
            <person name="Liu T."/>
            <person name="Pan Y."/>
            <person name="Xia L."/>
            <person name="Li J."/>
            <person name="Zhao F."/>
            <person name="Cao W."/>
        </authorList>
    </citation>
    <scope>NUCLEOTIDE SEQUENCE</scope>
    <source>
        <strain evidence="1">Rsan-2018</strain>
        <tissue evidence="1">Larvae</tissue>
    </source>
</reference>
<gene>
    <name evidence="1" type="ORF">HPB52_020225</name>
</gene>
<dbReference type="Proteomes" id="UP000821837">
    <property type="component" value="Chromosome 6"/>
</dbReference>
<organism evidence="1 2">
    <name type="scientific">Rhipicephalus sanguineus</name>
    <name type="common">Brown dog tick</name>
    <name type="synonym">Ixodes sanguineus</name>
    <dbReference type="NCBI Taxonomy" id="34632"/>
    <lineage>
        <taxon>Eukaryota</taxon>
        <taxon>Metazoa</taxon>
        <taxon>Ecdysozoa</taxon>
        <taxon>Arthropoda</taxon>
        <taxon>Chelicerata</taxon>
        <taxon>Arachnida</taxon>
        <taxon>Acari</taxon>
        <taxon>Parasitiformes</taxon>
        <taxon>Ixodida</taxon>
        <taxon>Ixodoidea</taxon>
        <taxon>Ixodidae</taxon>
        <taxon>Rhipicephalinae</taxon>
        <taxon>Rhipicephalus</taxon>
        <taxon>Rhipicephalus</taxon>
    </lineage>
</organism>
<reference evidence="1" key="1">
    <citation type="journal article" date="2020" name="Cell">
        <title>Large-Scale Comparative Analyses of Tick Genomes Elucidate Their Genetic Diversity and Vector Capacities.</title>
        <authorList>
            <consortium name="Tick Genome and Microbiome Consortium (TIGMIC)"/>
            <person name="Jia N."/>
            <person name="Wang J."/>
            <person name="Shi W."/>
            <person name="Du L."/>
            <person name="Sun Y."/>
            <person name="Zhan W."/>
            <person name="Jiang J.F."/>
            <person name="Wang Q."/>
            <person name="Zhang B."/>
            <person name="Ji P."/>
            <person name="Bell-Sakyi L."/>
            <person name="Cui X.M."/>
            <person name="Yuan T.T."/>
            <person name="Jiang B.G."/>
            <person name="Yang W.F."/>
            <person name="Lam T.T."/>
            <person name="Chang Q.C."/>
            <person name="Ding S.J."/>
            <person name="Wang X.J."/>
            <person name="Zhu J.G."/>
            <person name="Ruan X.D."/>
            <person name="Zhao L."/>
            <person name="Wei J.T."/>
            <person name="Ye R.Z."/>
            <person name="Que T.C."/>
            <person name="Du C.H."/>
            <person name="Zhou Y.H."/>
            <person name="Cheng J.X."/>
            <person name="Dai P.F."/>
            <person name="Guo W.B."/>
            <person name="Han X.H."/>
            <person name="Huang E.J."/>
            <person name="Li L.F."/>
            <person name="Wei W."/>
            <person name="Gao Y.C."/>
            <person name="Liu J.Z."/>
            <person name="Shao H.Z."/>
            <person name="Wang X."/>
            <person name="Wang C.C."/>
            <person name="Yang T.C."/>
            <person name="Huo Q.B."/>
            <person name="Li W."/>
            <person name="Chen H.Y."/>
            <person name="Chen S.E."/>
            <person name="Zhou L.G."/>
            <person name="Ni X.B."/>
            <person name="Tian J.H."/>
            <person name="Sheng Y."/>
            <person name="Liu T."/>
            <person name="Pan Y.S."/>
            <person name="Xia L.Y."/>
            <person name="Li J."/>
            <person name="Zhao F."/>
            <person name="Cao W.C."/>
        </authorList>
    </citation>
    <scope>NUCLEOTIDE SEQUENCE</scope>
    <source>
        <strain evidence="1">Rsan-2018</strain>
    </source>
</reference>
<proteinExistence type="predicted"/>